<organism evidence="3 4">
    <name type="scientific">Triparma laevis f. longispina</name>
    <dbReference type="NCBI Taxonomy" id="1714387"/>
    <lineage>
        <taxon>Eukaryota</taxon>
        <taxon>Sar</taxon>
        <taxon>Stramenopiles</taxon>
        <taxon>Ochrophyta</taxon>
        <taxon>Bolidophyceae</taxon>
        <taxon>Parmales</taxon>
        <taxon>Triparmaceae</taxon>
        <taxon>Triparma</taxon>
    </lineage>
</organism>
<evidence type="ECO:0000313" key="3">
    <source>
        <dbReference type="EMBL" id="GMH99338.1"/>
    </source>
</evidence>
<evidence type="ECO:0000256" key="1">
    <source>
        <dbReference type="SAM" id="MobiDB-lite"/>
    </source>
</evidence>
<evidence type="ECO:0000259" key="2">
    <source>
        <dbReference type="Pfam" id="PF08241"/>
    </source>
</evidence>
<dbReference type="InterPro" id="IPR013216">
    <property type="entry name" value="Methyltransf_11"/>
</dbReference>
<evidence type="ECO:0000313" key="4">
    <source>
        <dbReference type="Proteomes" id="UP001165122"/>
    </source>
</evidence>
<name>A0A9W7C713_9STRA</name>
<sequence length="520" mass="59222">MNFPHQKVKAHQPPPDPTEQSTDRNGGGMSGKLKKKIIKIRRNRNRTKKADRQKQVESAERTMSMLELADENDVYVDTPHDRMNLNFPPPLPPPSAPNQSSIYAKQLKSISDQFHQLPSLNSSEKVAKRAAPLKQNCKKPLTNEDIRAINLWCELALKSIPKSPSFSFLQIAFQSGPYSGGTSFNVNRLVNKFPESPYLKTLREVSLKVLRNFRGGSERQSFKVLEVIRKIERNKAKHTQGKTDTSVTAFGVTDWSDPKNAAKLEKEYASVTSVDQRNWINSKIPEGARVLDYGCGPGYLLEMLSSDSVGVDTSVAMCEMSRKRNAAKQILHLQLQDGRDVCRELEAGSFDFVVVCQVLLYCEEPLETIRRLHGLLKPEGRLILVETDWNSLIVDIEDRELYDTVKWNCLRTFLDPDMGRKLVGLMALNFDIVDVDSFNMNSTGANEDEFMYNWAFQIVPTKLRKFEIDEEVIEDWLEIMERNKKSRKFYCSLDRSMVVGQKVGGDWEEEPSDVDSDDDS</sequence>
<dbReference type="GO" id="GO:0008757">
    <property type="term" value="F:S-adenosylmethionine-dependent methyltransferase activity"/>
    <property type="evidence" value="ECO:0007669"/>
    <property type="project" value="InterPro"/>
</dbReference>
<feature type="region of interest" description="Disordered" evidence="1">
    <location>
        <begin position="1"/>
        <end position="61"/>
    </location>
</feature>
<feature type="compositionally biased region" description="Basic residues" evidence="1">
    <location>
        <begin position="1"/>
        <end position="10"/>
    </location>
</feature>
<dbReference type="OrthoDB" id="10017101at2759"/>
<protein>
    <recommendedName>
        <fullName evidence="2">Methyltransferase type 11 domain-containing protein</fullName>
    </recommendedName>
</protein>
<dbReference type="Proteomes" id="UP001165122">
    <property type="component" value="Unassembled WGS sequence"/>
</dbReference>
<keyword evidence="4" id="KW-1185">Reference proteome</keyword>
<dbReference type="EMBL" id="BRXW01000009">
    <property type="protein sequence ID" value="GMH99338.1"/>
    <property type="molecule type" value="Genomic_DNA"/>
</dbReference>
<dbReference type="Gene3D" id="3.40.50.150">
    <property type="entry name" value="Vaccinia Virus protein VP39"/>
    <property type="match status" value="1"/>
</dbReference>
<dbReference type="PANTHER" id="PTHR43861">
    <property type="entry name" value="TRANS-ACONITATE 2-METHYLTRANSFERASE-RELATED"/>
    <property type="match status" value="1"/>
</dbReference>
<feature type="compositionally biased region" description="Basic and acidic residues" evidence="1">
    <location>
        <begin position="48"/>
        <end position="60"/>
    </location>
</feature>
<reference evidence="4" key="1">
    <citation type="journal article" date="2023" name="Commun. Biol.">
        <title>Genome analysis of Parmales, the sister group of diatoms, reveals the evolutionary specialization of diatoms from phago-mixotrophs to photoautotrophs.</title>
        <authorList>
            <person name="Ban H."/>
            <person name="Sato S."/>
            <person name="Yoshikawa S."/>
            <person name="Yamada K."/>
            <person name="Nakamura Y."/>
            <person name="Ichinomiya M."/>
            <person name="Sato N."/>
            <person name="Blanc-Mathieu R."/>
            <person name="Endo H."/>
            <person name="Kuwata A."/>
            <person name="Ogata H."/>
        </authorList>
    </citation>
    <scope>NUCLEOTIDE SEQUENCE [LARGE SCALE GENOMIC DNA]</scope>
    <source>
        <strain evidence="4">NIES 3700</strain>
    </source>
</reference>
<dbReference type="PANTHER" id="PTHR43861:SF1">
    <property type="entry name" value="TRANS-ACONITATE 2-METHYLTRANSFERASE"/>
    <property type="match status" value="1"/>
</dbReference>
<proteinExistence type="predicted"/>
<accession>A0A9W7C713</accession>
<dbReference type="Pfam" id="PF08241">
    <property type="entry name" value="Methyltransf_11"/>
    <property type="match status" value="1"/>
</dbReference>
<dbReference type="SUPFAM" id="SSF53335">
    <property type="entry name" value="S-adenosyl-L-methionine-dependent methyltransferases"/>
    <property type="match status" value="1"/>
</dbReference>
<gene>
    <name evidence="3" type="ORF">TrLO_g14564</name>
</gene>
<comment type="caution">
    <text evidence="3">The sequence shown here is derived from an EMBL/GenBank/DDBJ whole genome shotgun (WGS) entry which is preliminary data.</text>
</comment>
<dbReference type="AlphaFoldDB" id="A0A9W7C713"/>
<feature type="domain" description="Methyltransferase type 11" evidence="2">
    <location>
        <begin position="291"/>
        <end position="384"/>
    </location>
</feature>
<feature type="compositionally biased region" description="Basic residues" evidence="1">
    <location>
        <begin position="32"/>
        <end position="47"/>
    </location>
</feature>
<dbReference type="CDD" id="cd02440">
    <property type="entry name" value="AdoMet_MTases"/>
    <property type="match status" value="1"/>
</dbReference>
<dbReference type="InterPro" id="IPR029063">
    <property type="entry name" value="SAM-dependent_MTases_sf"/>
</dbReference>